<dbReference type="Gene3D" id="1.20.1250.20">
    <property type="entry name" value="MFS general substrate transporter like domains"/>
    <property type="match status" value="1"/>
</dbReference>
<dbReference type="GO" id="GO:0016020">
    <property type="term" value="C:membrane"/>
    <property type="evidence" value="ECO:0007669"/>
    <property type="project" value="UniProtKB-SubCell"/>
</dbReference>
<dbReference type="HOGENOM" id="CLU_001265_46_14_1"/>
<comment type="subcellular location">
    <subcellularLocation>
        <location evidence="1">Membrane</location>
        <topology evidence="1">Multi-pass membrane protein</topology>
    </subcellularLocation>
</comment>
<dbReference type="Pfam" id="PF00083">
    <property type="entry name" value="Sugar_tr"/>
    <property type="match status" value="1"/>
</dbReference>
<evidence type="ECO:0000256" key="2">
    <source>
        <dbReference type="ARBA" id="ARBA00022692"/>
    </source>
</evidence>
<feature type="transmembrane region" description="Helical" evidence="5">
    <location>
        <begin position="483"/>
        <end position="501"/>
    </location>
</feature>
<evidence type="ECO:0000313" key="7">
    <source>
        <dbReference type="EMBL" id="KIJ22539.1"/>
    </source>
</evidence>
<dbReference type="PANTHER" id="PTHR24064">
    <property type="entry name" value="SOLUTE CARRIER FAMILY 22 MEMBER"/>
    <property type="match status" value="1"/>
</dbReference>
<gene>
    <name evidence="7" type="ORF">M422DRAFT_197053</name>
</gene>
<evidence type="ECO:0000256" key="5">
    <source>
        <dbReference type="SAM" id="Phobius"/>
    </source>
</evidence>
<feature type="transmembrane region" description="Helical" evidence="5">
    <location>
        <begin position="174"/>
        <end position="199"/>
    </location>
</feature>
<proteinExistence type="predicted"/>
<dbReference type="InterPro" id="IPR036259">
    <property type="entry name" value="MFS_trans_sf"/>
</dbReference>
<keyword evidence="2 5" id="KW-0812">Transmembrane</keyword>
<organism evidence="7 8">
    <name type="scientific">Sphaerobolus stellatus (strain SS14)</name>
    <dbReference type="NCBI Taxonomy" id="990650"/>
    <lineage>
        <taxon>Eukaryota</taxon>
        <taxon>Fungi</taxon>
        <taxon>Dikarya</taxon>
        <taxon>Basidiomycota</taxon>
        <taxon>Agaricomycotina</taxon>
        <taxon>Agaricomycetes</taxon>
        <taxon>Phallomycetidae</taxon>
        <taxon>Geastrales</taxon>
        <taxon>Sphaerobolaceae</taxon>
        <taxon>Sphaerobolus</taxon>
    </lineage>
</organism>
<sequence length="535" mass="58100">MSDTHSSEIQKGQEYSLAQRRRAALEQVDKASFNRFHVKVCLVAGVGFFTDAYDLFAINIASTMIGTTRSTGASLSANQDLGIKVASPVGTLIGQLLFGWLADVVGRKRMYGVELMIIIVATFAQAVSGHANAISIIAVLVMWRFLMGIGIGGDYPLSAVISSEFASTRTRGRLMTAVFSAQGWGQFTAAVVGAIVVRAFKTQIQNQTSVDPISVDTCWRLIIGLGAVPGVIALYYRLTIPETPRFTMDIERNIHQASQDVDTFLTTGTFVVDPDSVVQRAQAPKASRRDFINYFSKWENGKILLGTSYSWFALDIAFYGLGLNNSIILATIGFGSPAKSLKQGFAVYQNLLNICIGNLILSVAGLIPGYYATFFLIDSWGRKPIQLMGFTMLTIIFVIMGFGYDIITTHSKGAFVFLYCLANFFQNFGPNTTTFVIPGGAFPTRYRSTGHGISAATGKLGAIVAQVGFSQLKDRGGAFIKHILEIFALFMLTGVFSTLLLPETKGRSLEDISNEDQDNFIHGVAGPSTSEKVHS</sequence>
<dbReference type="SUPFAM" id="SSF103473">
    <property type="entry name" value="MFS general substrate transporter"/>
    <property type="match status" value="1"/>
</dbReference>
<dbReference type="InterPro" id="IPR005828">
    <property type="entry name" value="MFS_sugar_transport-like"/>
</dbReference>
<evidence type="ECO:0000256" key="3">
    <source>
        <dbReference type="ARBA" id="ARBA00022989"/>
    </source>
</evidence>
<dbReference type="PROSITE" id="PS50850">
    <property type="entry name" value="MFS"/>
    <property type="match status" value="1"/>
</dbReference>
<keyword evidence="4 5" id="KW-0472">Membrane</keyword>
<dbReference type="AlphaFoldDB" id="A0A0C9TL03"/>
<dbReference type="PROSITE" id="PS00217">
    <property type="entry name" value="SUGAR_TRANSPORT_2"/>
    <property type="match status" value="1"/>
</dbReference>
<evidence type="ECO:0000313" key="8">
    <source>
        <dbReference type="Proteomes" id="UP000054279"/>
    </source>
</evidence>
<evidence type="ECO:0000256" key="1">
    <source>
        <dbReference type="ARBA" id="ARBA00004141"/>
    </source>
</evidence>
<reference evidence="7 8" key="1">
    <citation type="submission" date="2014-06" db="EMBL/GenBank/DDBJ databases">
        <title>Evolutionary Origins and Diversification of the Mycorrhizal Mutualists.</title>
        <authorList>
            <consortium name="DOE Joint Genome Institute"/>
            <consortium name="Mycorrhizal Genomics Consortium"/>
            <person name="Kohler A."/>
            <person name="Kuo A."/>
            <person name="Nagy L.G."/>
            <person name="Floudas D."/>
            <person name="Copeland A."/>
            <person name="Barry K.W."/>
            <person name="Cichocki N."/>
            <person name="Veneault-Fourrey C."/>
            <person name="LaButti K."/>
            <person name="Lindquist E.A."/>
            <person name="Lipzen A."/>
            <person name="Lundell T."/>
            <person name="Morin E."/>
            <person name="Murat C."/>
            <person name="Riley R."/>
            <person name="Ohm R."/>
            <person name="Sun H."/>
            <person name="Tunlid A."/>
            <person name="Henrissat B."/>
            <person name="Grigoriev I.V."/>
            <person name="Hibbett D.S."/>
            <person name="Martin F."/>
        </authorList>
    </citation>
    <scope>NUCLEOTIDE SEQUENCE [LARGE SCALE GENOMIC DNA]</scope>
    <source>
        <strain evidence="7 8">SS14</strain>
    </source>
</reference>
<keyword evidence="8" id="KW-1185">Reference proteome</keyword>
<dbReference type="InterPro" id="IPR020846">
    <property type="entry name" value="MFS_dom"/>
</dbReference>
<dbReference type="InterPro" id="IPR005829">
    <property type="entry name" value="Sugar_transporter_CS"/>
</dbReference>
<dbReference type="EMBL" id="KN838124">
    <property type="protein sequence ID" value="KIJ22539.1"/>
    <property type="molecule type" value="Genomic_DNA"/>
</dbReference>
<name>A0A0C9TL03_SPHS4</name>
<dbReference type="GO" id="GO:0022857">
    <property type="term" value="F:transmembrane transporter activity"/>
    <property type="evidence" value="ECO:0007669"/>
    <property type="project" value="InterPro"/>
</dbReference>
<dbReference type="Proteomes" id="UP000054279">
    <property type="component" value="Unassembled WGS sequence"/>
</dbReference>
<feature type="transmembrane region" description="Helical" evidence="5">
    <location>
        <begin position="385"/>
        <end position="407"/>
    </location>
</feature>
<accession>A0A0C9TL03</accession>
<feature type="domain" description="Major facilitator superfamily (MFS) profile" evidence="6">
    <location>
        <begin position="40"/>
        <end position="505"/>
    </location>
</feature>
<keyword evidence="3 5" id="KW-1133">Transmembrane helix</keyword>
<feature type="transmembrane region" description="Helical" evidence="5">
    <location>
        <begin position="351"/>
        <end position="373"/>
    </location>
</feature>
<protein>
    <submittedName>
        <fullName evidence="7">Unplaced genomic scaffold SPHSTscaffold_1049, whole genome shotgun sequence</fullName>
    </submittedName>
</protein>
<dbReference type="OrthoDB" id="433512at2759"/>
<evidence type="ECO:0000256" key="4">
    <source>
        <dbReference type="ARBA" id="ARBA00023136"/>
    </source>
</evidence>
<evidence type="ECO:0000259" key="6">
    <source>
        <dbReference type="PROSITE" id="PS50850"/>
    </source>
</evidence>
<feature type="transmembrane region" description="Helical" evidence="5">
    <location>
        <begin position="219"/>
        <end position="238"/>
    </location>
</feature>
<dbReference type="PROSITE" id="PS00216">
    <property type="entry name" value="SUGAR_TRANSPORT_1"/>
    <property type="match status" value="1"/>
</dbReference>
<dbReference type="CDD" id="cd17364">
    <property type="entry name" value="MFS_PhT"/>
    <property type="match status" value="1"/>
</dbReference>